<dbReference type="EMBL" id="JAGYPN010000004">
    <property type="protein sequence ID" value="MBS4224667.1"/>
    <property type="molecule type" value="Genomic_DNA"/>
</dbReference>
<evidence type="ECO:0000256" key="2">
    <source>
        <dbReference type="ARBA" id="ARBA00022576"/>
    </source>
</evidence>
<dbReference type="InterPro" id="IPR016181">
    <property type="entry name" value="Acyl_CoA_acyltransferase"/>
</dbReference>
<dbReference type="SUPFAM" id="SSF53383">
    <property type="entry name" value="PLP-dependent transferases"/>
    <property type="match status" value="1"/>
</dbReference>
<evidence type="ECO:0000313" key="6">
    <source>
        <dbReference type="EMBL" id="MBS4224667.1"/>
    </source>
</evidence>
<dbReference type="InterPro" id="IPR015424">
    <property type="entry name" value="PyrdxlP-dep_Trfase"/>
</dbReference>
<evidence type="ECO:0000313" key="7">
    <source>
        <dbReference type="Proteomes" id="UP000676456"/>
    </source>
</evidence>
<dbReference type="Gene3D" id="3.90.1150.10">
    <property type="entry name" value="Aspartate Aminotransferase, domain 1"/>
    <property type="match status" value="1"/>
</dbReference>
<accession>A0A942Z6V4</accession>
<dbReference type="Pfam" id="PF00266">
    <property type="entry name" value="Aminotran_5"/>
    <property type="match status" value="1"/>
</dbReference>
<sequence>MSFIYKIANQPSEFEQIIELNYRTFVEEIPQHEENDSRTLIDKFHEENTYIICLKGERVIGMICVRSNRPFSLDSKIGNVENHLPVEVENPCEVRLLAVDAAYRNGRAFLGLVQALIRFCLKLGYDAALISGTTREQKLYEQMGFKPFAYLTGNEDAAFQPMYLTKETFDAGIAGRLLKEQVNFLPGPATIAAEVSQGLSTVPYSHRSKEYESKLKLVKEQLKSLVNARHVQLLHGTGTLANDVIAGQLRQLGGRGLILVNGEFGERLVNHAERFGLLFDTIEVEWGTTFLEEEVKATLTQGNYEWMWAVHCETSTGVLNDIDMLKEACKEYGLKLSIDCISSIGAVPIDLEGVSFASGVSGKALASYTGLSFVFHDEVVKPANNLPRYLDLGAYSAADGIPYSQSSNLLNALAGALKRYKNPDIVYKQIANRHRFIRNGLEEAGLTVLSKEQYSVPAIMTVVLPVSQSAKHLGDNLYLNGFSLHYESSYLQQKNWIQISCMNDVGEKDMKKMLRTLKGLCNMHNEASVR</sequence>
<dbReference type="InterPro" id="IPR015422">
    <property type="entry name" value="PyrdxlP-dep_Trfase_small"/>
</dbReference>
<dbReference type="Gene3D" id="3.40.640.10">
    <property type="entry name" value="Type I PLP-dependent aspartate aminotransferase-like (Major domain)"/>
    <property type="match status" value="1"/>
</dbReference>
<dbReference type="Pfam" id="PF21926">
    <property type="entry name" value="FeeM"/>
    <property type="match status" value="1"/>
</dbReference>
<keyword evidence="2 6" id="KW-0032">Aminotransferase</keyword>
<comment type="cofactor">
    <cofactor evidence="1">
        <name>pyridoxal 5'-phosphate</name>
        <dbReference type="ChEBI" id="CHEBI:597326"/>
    </cofactor>
</comment>
<dbReference type="PANTHER" id="PTHR42778">
    <property type="entry name" value="2-AMINOETHYLPHOSPHONATE--PYRUVATE TRANSAMINASE"/>
    <property type="match status" value="1"/>
</dbReference>
<reference evidence="6 7" key="1">
    <citation type="submission" date="2021-05" db="EMBL/GenBank/DDBJ databases">
        <title>Novel Bacillus species.</title>
        <authorList>
            <person name="Liu G."/>
        </authorList>
    </citation>
    <scope>NUCLEOTIDE SEQUENCE [LARGE SCALE GENOMIC DNA]</scope>
    <source>
        <strain evidence="6 7">FJAT-49682</strain>
    </source>
</reference>
<dbReference type="GO" id="GO:0008483">
    <property type="term" value="F:transaminase activity"/>
    <property type="evidence" value="ECO:0007669"/>
    <property type="project" value="UniProtKB-KW"/>
</dbReference>
<organism evidence="6 7">
    <name type="scientific">Lederbergia citrea</name>
    <dbReference type="NCBI Taxonomy" id="2833581"/>
    <lineage>
        <taxon>Bacteria</taxon>
        <taxon>Bacillati</taxon>
        <taxon>Bacillota</taxon>
        <taxon>Bacilli</taxon>
        <taxon>Bacillales</taxon>
        <taxon>Bacillaceae</taxon>
        <taxon>Lederbergia</taxon>
    </lineage>
</organism>
<protein>
    <submittedName>
        <fullName evidence="6">Aminotransferase class V-fold PLP-dependent enzyme</fullName>
    </submittedName>
</protein>
<keyword evidence="4" id="KW-0663">Pyridoxal phosphate</keyword>
<evidence type="ECO:0000256" key="1">
    <source>
        <dbReference type="ARBA" id="ARBA00001933"/>
    </source>
</evidence>
<dbReference type="RefSeq" id="WP_213099710.1">
    <property type="nucleotide sequence ID" value="NZ_JAGYPN010000004.1"/>
</dbReference>
<keyword evidence="3" id="KW-0808">Transferase</keyword>
<evidence type="ECO:0000259" key="5">
    <source>
        <dbReference type="PROSITE" id="PS51186"/>
    </source>
</evidence>
<name>A0A942Z6V4_9BACI</name>
<dbReference type="InterPro" id="IPR015421">
    <property type="entry name" value="PyrdxlP-dep_Trfase_major"/>
</dbReference>
<dbReference type="InterPro" id="IPR054597">
    <property type="entry name" value="FeeM_cat"/>
</dbReference>
<dbReference type="InterPro" id="IPR000192">
    <property type="entry name" value="Aminotrans_V_dom"/>
</dbReference>
<dbReference type="SUPFAM" id="SSF55729">
    <property type="entry name" value="Acyl-CoA N-acyltransferases (Nat)"/>
    <property type="match status" value="1"/>
</dbReference>
<dbReference type="AlphaFoldDB" id="A0A942Z6V4"/>
<evidence type="ECO:0000256" key="3">
    <source>
        <dbReference type="ARBA" id="ARBA00022679"/>
    </source>
</evidence>
<comment type="caution">
    <text evidence="6">The sequence shown here is derived from an EMBL/GenBank/DDBJ whole genome shotgun (WGS) entry which is preliminary data.</text>
</comment>
<dbReference type="Gene3D" id="3.40.630.30">
    <property type="match status" value="1"/>
</dbReference>
<dbReference type="PROSITE" id="PS51186">
    <property type="entry name" value="GNAT"/>
    <property type="match status" value="1"/>
</dbReference>
<evidence type="ECO:0000256" key="4">
    <source>
        <dbReference type="ARBA" id="ARBA00022898"/>
    </source>
</evidence>
<dbReference type="InterPro" id="IPR000182">
    <property type="entry name" value="GNAT_dom"/>
</dbReference>
<dbReference type="PANTHER" id="PTHR42778:SF1">
    <property type="entry name" value="2-AMINOETHYLPHOSPHONATE--PYRUVATE TRANSAMINASE"/>
    <property type="match status" value="1"/>
</dbReference>
<dbReference type="Proteomes" id="UP000676456">
    <property type="component" value="Unassembled WGS sequence"/>
</dbReference>
<dbReference type="GO" id="GO:0016747">
    <property type="term" value="F:acyltransferase activity, transferring groups other than amino-acyl groups"/>
    <property type="evidence" value="ECO:0007669"/>
    <property type="project" value="InterPro"/>
</dbReference>
<proteinExistence type="predicted"/>
<feature type="domain" description="N-acetyltransferase" evidence="5">
    <location>
        <begin position="3"/>
        <end position="167"/>
    </location>
</feature>
<keyword evidence="7" id="KW-1185">Reference proteome</keyword>
<gene>
    <name evidence="6" type="ORF">KHA91_18305</name>
</gene>